<organism evidence="1 2">
    <name type="scientific">Eumeta variegata</name>
    <name type="common">Bagworm moth</name>
    <name type="synonym">Eumeta japonica</name>
    <dbReference type="NCBI Taxonomy" id="151549"/>
    <lineage>
        <taxon>Eukaryota</taxon>
        <taxon>Metazoa</taxon>
        <taxon>Ecdysozoa</taxon>
        <taxon>Arthropoda</taxon>
        <taxon>Hexapoda</taxon>
        <taxon>Insecta</taxon>
        <taxon>Pterygota</taxon>
        <taxon>Neoptera</taxon>
        <taxon>Endopterygota</taxon>
        <taxon>Lepidoptera</taxon>
        <taxon>Glossata</taxon>
        <taxon>Ditrysia</taxon>
        <taxon>Tineoidea</taxon>
        <taxon>Psychidae</taxon>
        <taxon>Oiketicinae</taxon>
        <taxon>Eumeta</taxon>
    </lineage>
</organism>
<protein>
    <submittedName>
        <fullName evidence="1">Uncharacterized protein</fullName>
    </submittedName>
</protein>
<evidence type="ECO:0000313" key="2">
    <source>
        <dbReference type="Proteomes" id="UP000299102"/>
    </source>
</evidence>
<sequence length="84" mass="9392">MSLKRDMCARIVPSGGLWSPSTLQGNRREHIKRKQSLLAPTFVGRRALKVTTCIEIWGVWRSVLKRGGCGSFVEMPFAFPTSAK</sequence>
<keyword evidence="2" id="KW-1185">Reference proteome</keyword>
<accession>A0A4C1U1P7</accession>
<proteinExistence type="predicted"/>
<dbReference type="Proteomes" id="UP000299102">
    <property type="component" value="Unassembled WGS sequence"/>
</dbReference>
<evidence type="ECO:0000313" key="1">
    <source>
        <dbReference type="EMBL" id="GBP20209.1"/>
    </source>
</evidence>
<comment type="caution">
    <text evidence="1">The sequence shown here is derived from an EMBL/GenBank/DDBJ whole genome shotgun (WGS) entry which is preliminary data.</text>
</comment>
<dbReference type="EMBL" id="BGZK01000116">
    <property type="protein sequence ID" value="GBP20209.1"/>
    <property type="molecule type" value="Genomic_DNA"/>
</dbReference>
<reference evidence="1 2" key="1">
    <citation type="journal article" date="2019" name="Commun. Biol.">
        <title>The bagworm genome reveals a unique fibroin gene that provides high tensile strength.</title>
        <authorList>
            <person name="Kono N."/>
            <person name="Nakamura H."/>
            <person name="Ohtoshi R."/>
            <person name="Tomita M."/>
            <person name="Numata K."/>
            <person name="Arakawa K."/>
        </authorList>
    </citation>
    <scope>NUCLEOTIDE SEQUENCE [LARGE SCALE GENOMIC DNA]</scope>
</reference>
<dbReference type="AlphaFoldDB" id="A0A4C1U1P7"/>
<name>A0A4C1U1P7_EUMVA</name>
<gene>
    <name evidence="1" type="ORF">EVAR_82082_1</name>
</gene>